<evidence type="ECO:0000256" key="4">
    <source>
        <dbReference type="ARBA" id="ARBA00022670"/>
    </source>
</evidence>
<dbReference type="GO" id="GO:0006508">
    <property type="term" value="P:proteolysis"/>
    <property type="evidence" value="ECO:0007669"/>
    <property type="project" value="UniProtKB-KW"/>
</dbReference>
<keyword evidence="10" id="KW-0539">Nucleus</keyword>
<reference evidence="12 13" key="1">
    <citation type="journal article" date="2007" name="PLoS Pathog.">
        <title>Genome sequence of Babesia bovis and comparative analysis of apicomplexan hemoprotozoa.</title>
        <authorList>
            <person name="Brayton K.A."/>
            <person name="Lau A.O.T."/>
            <person name="Herndon D.R."/>
            <person name="Hannick L."/>
            <person name="Kappmeyer L.S."/>
            <person name="Berens S.J."/>
            <person name="Bidwell S.L."/>
            <person name="Brown W.C."/>
            <person name="Crabtree J."/>
            <person name="Fadrosh D."/>
            <person name="Feldblum T."/>
            <person name="Forberger H.A."/>
            <person name="Haas B.J."/>
            <person name="Howell J.M."/>
            <person name="Khouri H."/>
            <person name="Koo H."/>
            <person name="Mann D.J."/>
            <person name="Norimine J."/>
            <person name="Paulsen I.T."/>
            <person name="Radune D."/>
            <person name="Ren Q."/>
            <person name="Smith R.K. Jr."/>
            <person name="Suarez C.E."/>
            <person name="White O."/>
            <person name="Wortman J.R."/>
            <person name="Knowles D.P. Jr."/>
            <person name="McElwain T.F."/>
            <person name="Nene V.M."/>
        </authorList>
    </citation>
    <scope>NUCLEOTIDE SEQUENCE [LARGE SCALE GENOMIC DNA]</scope>
    <source>
        <strain evidence="12">T2Bo</strain>
    </source>
</reference>
<keyword evidence="6" id="KW-0378">Hydrolase</keyword>
<keyword evidence="13" id="KW-1185">Reference proteome</keyword>
<evidence type="ECO:0000256" key="1">
    <source>
        <dbReference type="ARBA" id="ARBA00000707"/>
    </source>
</evidence>
<dbReference type="STRING" id="5865.A7AWD6"/>
<evidence type="ECO:0000256" key="7">
    <source>
        <dbReference type="ARBA" id="ARBA00022807"/>
    </source>
</evidence>
<dbReference type="Gene3D" id="3.90.70.40">
    <property type="match status" value="1"/>
</dbReference>
<evidence type="ECO:0000313" key="12">
    <source>
        <dbReference type="EMBL" id="EDO05364.1"/>
    </source>
</evidence>
<evidence type="ECO:0000313" key="13">
    <source>
        <dbReference type="Proteomes" id="UP000002173"/>
    </source>
</evidence>
<dbReference type="PANTHER" id="PTHR14159">
    <property type="entry name" value="ATAXIN-3-RELATED"/>
    <property type="match status" value="1"/>
</dbReference>
<feature type="domain" description="UBX" evidence="11">
    <location>
        <begin position="222"/>
        <end position="317"/>
    </location>
</feature>
<dbReference type="Gene3D" id="3.10.20.90">
    <property type="entry name" value="Phosphatidylinositol 3-kinase Catalytic Subunit, Chain A, domain 1"/>
    <property type="match status" value="1"/>
</dbReference>
<name>A7AWD6_BABBO</name>
<dbReference type="EC" id="3.4.19.12" evidence="3"/>
<evidence type="ECO:0000256" key="8">
    <source>
        <dbReference type="ARBA" id="ARBA00023015"/>
    </source>
</evidence>
<dbReference type="InterPro" id="IPR033865">
    <property type="entry name" value="Ataxin-3"/>
</dbReference>
<dbReference type="InterPro" id="IPR029071">
    <property type="entry name" value="Ubiquitin-like_domsf"/>
</dbReference>
<dbReference type="OMA" id="ICNLEQH"/>
<accession>A7AWD6</accession>
<evidence type="ECO:0000259" key="11">
    <source>
        <dbReference type="PROSITE" id="PS50033"/>
    </source>
</evidence>
<comment type="caution">
    <text evidence="12">The sequence shown here is derived from an EMBL/GenBank/DDBJ whole genome shotgun (WGS) entry which is preliminary data.</text>
</comment>
<keyword evidence="8" id="KW-0805">Transcription regulation</keyword>
<keyword evidence="9" id="KW-0804">Transcription</keyword>
<dbReference type="InterPro" id="IPR006155">
    <property type="entry name" value="Josephin"/>
</dbReference>
<comment type="subcellular location">
    <subcellularLocation>
        <location evidence="2">Nucleus</location>
    </subcellularLocation>
</comment>
<sequence>MPTGKTFFSYDSLGYSYDSNGGDYDVTVLIEALRLRNFHCNYYTLNDMKLSTFQQRNDKCGFICNAHEHWFCVRMLMTDRWFILDSLRPGPQEIDYGSLYSFISTLLENKKGAVFLVSPSIPGMKLPEAEPHLYPKLESHQMFLSLDDIKRMLIQCDIKCVTELNDQGTHDFQDGEDKSFLYRAGRSKPGPVVWPTTGGVRLDDTSRVPVTTSTPKSDDDYTGSDACRVAVKLSGTARITRSFNPRSSLSELFAWVEKHIDNTGEMFYTLLQTNPNRRLVKYVTGCIELIENEGPPRDGANATLLDAGLESHEMFILRCD</sequence>
<dbReference type="GO" id="GO:0004843">
    <property type="term" value="F:cysteine-type deubiquitinase activity"/>
    <property type="evidence" value="ECO:0007669"/>
    <property type="project" value="UniProtKB-EC"/>
</dbReference>
<evidence type="ECO:0000256" key="6">
    <source>
        <dbReference type="ARBA" id="ARBA00022801"/>
    </source>
</evidence>
<evidence type="ECO:0000256" key="2">
    <source>
        <dbReference type="ARBA" id="ARBA00004123"/>
    </source>
</evidence>
<dbReference type="Proteomes" id="UP000002173">
    <property type="component" value="Chromosome 1"/>
</dbReference>
<dbReference type="SMART" id="SM01246">
    <property type="entry name" value="Josephin"/>
    <property type="match status" value="1"/>
</dbReference>
<protein>
    <recommendedName>
        <fullName evidence="3">ubiquitinyl hydrolase 1</fullName>
        <ecNumber evidence="3">3.4.19.12</ecNumber>
    </recommendedName>
</protein>
<dbReference type="CDD" id="cd01767">
    <property type="entry name" value="UBX"/>
    <property type="match status" value="1"/>
</dbReference>
<dbReference type="InterPro" id="IPR001012">
    <property type="entry name" value="UBX_dom"/>
</dbReference>
<dbReference type="VEuPathDB" id="PiroplasmaDB:BBOV_I002820"/>
<dbReference type="PROSITE" id="PS50033">
    <property type="entry name" value="UBX"/>
    <property type="match status" value="1"/>
</dbReference>
<dbReference type="AlphaFoldDB" id="A7AWD6"/>
<evidence type="ECO:0000256" key="3">
    <source>
        <dbReference type="ARBA" id="ARBA00012759"/>
    </source>
</evidence>
<dbReference type="InParanoid" id="A7AWD6"/>
<dbReference type="GO" id="GO:0016579">
    <property type="term" value="P:protein deubiquitination"/>
    <property type="evidence" value="ECO:0007669"/>
    <property type="project" value="InterPro"/>
</dbReference>
<evidence type="ECO:0000256" key="10">
    <source>
        <dbReference type="ARBA" id="ARBA00023242"/>
    </source>
</evidence>
<dbReference type="Pfam" id="PF00789">
    <property type="entry name" value="UBX"/>
    <property type="match status" value="1"/>
</dbReference>
<proteinExistence type="predicted"/>
<dbReference type="EMBL" id="AAXT01000005">
    <property type="protein sequence ID" value="EDO05364.1"/>
    <property type="molecule type" value="Genomic_DNA"/>
</dbReference>
<gene>
    <name evidence="12" type="ORF">BBOV_I002820</name>
</gene>
<dbReference type="GO" id="GO:0005634">
    <property type="term" value="C:nucleus"/>
    <property type="evidence" value="ECO:0007669"/>
    <property type="project" value="UniProtKB-SubCell"/>
</dbReference>
<organism evidence="12 13">
    <name type="scientific">Babesia bovis</name>
    <dbReference type="NCBI Taxonomy" id="5865"/>
    <lineage>
        <taxon>Eukaryota</taxon>
        <taxon>Sar</taxon>
        <taxon>Alveolata</taxon>
        <taxon>Apicomplexa</taxon>
        <taxon>Aconoidasida</taxon>
        <taxon>Piroplasmida</taxon>
        <taxon>Babesiidae</taxon>
        <taxon>Babesia</taxon>
    </lineage>
</organism>
<keyword evidence="5" id="KW-0833">Ubl conjugation pathway</keyword>
<evidence type="ECO:0000256" key="5">
    <source>
        <dbReference type="ARBA" id="ARBA00022786"/>
    </source>
</evidence>
<keyword evidence="7" id="KW-0788">Thiol protease</keyword>
<evidence type="ECO:0000256" key="9">
    <source>
        <dbReference type="ARBA" id="ARBA00023163"/>
    </source>
</evidence>
<keyword evidence="4" id="KW-0645">Protease</keyword>
<dbReference type="eggNOG" id="KOG2935">
    <property type="taxonomic scope" value="Eukaryota"/>
</dbReference>
<dbReference type="Pfam" id="PF02099">
    <property type="entry name" value="Josephin"/>
    <property type="match status" value="1"/>
</dbReference>
<dbReference type="PANTHER" id="PTHR14159:SF0">
    <property type="entry name" value="ATAXIN-3-RELATED"/>
    <property type="match status" value="1"/>
</dbReference>
<comment type="catalytic activity">
    <reaction evidence="1">
        <text>Thiol-dependent hydrolysis of ester, thioester, amide, peptide and isopeptide bonds formed by the C-terminal Gly of ubiquitin (a 76-residue protein attached to proteins as an intracellular targeting signal).</text>
        <dbReference type="EC" id="3.4.19.12"/>
    </reaction>
</comment>
<dbReference type="SUPFAM" id="SSF54236">
    <property type="entry name" value="Ubiquitin-like"/>
    <property type="match status" value="1"/>
</dbReference>
<dbReference type="FunCoup" id="A7AWD6">
    <property type="interactions" value="35"/>
</dbReference>